<reference evidence="3 4" key="1">
    <citation type="journal article" date="2015" name="Nature">
        <title>rRNA introns, odd ribosomes, and small enigmatic genomes across a large radiation of phyla.</title>
        <authorList>
            <person name="Brown C.T."/>
            <person name="Hug L.A."/>
            <person name="Thomas B.C."/>
            <person name="Sharon I."/>
            <person name="Castelle C.J."/>
            <person name="Singh A."/>
            <person name="Wilkins M.J."/>
            <person name="Williams K.H."/>
            <person name="Banfield J.F."/>
        </authorList>
    </citation>
    <scope>NUCLEOTIDE SEQUENCE [LARGE SCALE GENOMIC DNA]</scope>
</reference>
<dbReference type="PANTHER" id="PTHR46401:SF2">
    <property type="entry name" value="GLYCOSYLTRANSFERASE WBBK-RELATED"/>
    <property type="match status" value="1"/>
</dbReference>
<dbReference type="Gene3D" id="3.40.50.2000">
    <property type="entry name" value="Glycogen Phosphorylase B"/>
    <property type="match status" value="2"/>
</dbReference>
<sequence length="407" mass="46547">MNNDCKIAIITPFGAEPRLDHFAEFLLAKKLRALGHNIQFYTYRLRSNPQYRKNQLYQGIKVFRCRQRLGIAPGLFFSIIRFRPHVVIFFHPKSFLSFSAFLATKFSGAKTISEIVSILHDPFIVKDTDDPYNSIRSDVRLLTNWKQLVKSLSSGKFLLSWKNFIYHMPIARADIIVAIYKEEQYYIQKFYGRNSVLIHWALPEDSNREQSKPDENIYGKIPEKYLLFIAQIKKRKGWDTALEALAVLKNQGMKKNIVFVCPTHDVSAAENYAKKLGVREQIFFLSGVNNEEKNWLYANSQGVLAPSRYEGFGLPVFEALRAGKPVLTTTIPVYQEILKHEVDSLLSMPGNAEELAKNIKTLDDDSSLAAKLVANGLRTASKYTDTIMTEKFLTQINKLADTACITR</sequence>
<dbReference type="Proteomes" id="UP000034391">
    <property type="component" value="Unassembled WGS sequence"/>
</dbReference>
<protein>
    <submittedName>
        <fullName evidence="3">Glycosyl transferase, group 1</fullName>
    </submittedName>
</protein>
<dbReference type="Pfam" id="PF00534">
    <property type="entry name" value="Glycos_transf_1"/>
    <property type="match status" value="1"/>
</dbReference>
<dbReference type="SUPFAM" id="SSF53756">
    <property type="entry name" value="UDP-Glycosyltransferase/glycogen phosphorylase"/>
    <property type="match status" value="1"/>
</dbReference>
<dbReference type="EMBL" id="LCMR01000049">
    <property type="protein sequence ID" value="KKU39933.1"/>
    <property type="molecule type" value="Genomic_DNA"/>
</dbReference>
<dbReference type="AlphaFoldDB" id="A0A0G1SCU9"/>
<keyword evidence="1 3" id="KW-0808">Transferase</keyword>
<evidence type="ECO:0000259" key="2">
    <source>
        <dbReference type="Pfam" id="PF00534"/>
    </source>
</evidence>
<dbReference type="InterPro" id="IPR001296">
    <property type="entry name" value="Glyco_trans_1"/>
</dbReference>
<evidence type="ECO:0000256" key="1">
    <source>
        <dbReference type="ARBA" id="ARBA00022679"/>
    </source>
</evidence>
<evidence type="ECO:0000313" key="3">
    <source>
        <dbReference type="EMBL" id="KKU39933.1"/>
    </source>
</evidence>
<comment type="caution">
    <text evidence="3">The sequence shown here is derived from an EMBL/GenBank/DDBJ whole genome shotgun (WGS) entry which is preliminary data.</text>
</comment>
<accession>A0A0G1SCU9</accession>
<evidence type="ECO:0000313" key="4">
    <source>
        <dbReference type="Proteomes" id="UP000034391"/>
    </source>
</evidence>
<name>A0A0G1SCU9_9BACT</name>
<dbReference type="PANTHER" id="PTHR46401">
    <property type="entry name" value="GLYCOSYLTRANSFERASE WBBK-RELATED"/>
    <property type="match status" value="1"/>
</dbReference>
<feature type="domain" description="Glycosyl transferase family 1" evidence="2">
    <location>
        <begin position="222"/>
        <end position="376"/>
    </location>
</feature>
<gene>
    <name evidence="3" type="ORF">UX56_C0049G0003</name>
</gene>
<proteinExistence type="predicted"/>
<dbReference type="GO" id="GO:0016757">
    <property type="term" value="F:glycosyltransferase activity"/>
    <property type="evidence" value="ECO:0007669"/>
    <property type="project" value="InterPro"/>
</dbReference>
<organism evidence="3 4">
    <name type="scientific">Candidatus Azambacteria bacterium GW2011_GWD2_46_48</name>
    <dbReference type="NCBI Taxonomy" id="1618623"/>
    <lineage>
        <taxon>Bacteria</taxon>
        <taxon>Candidatus Azamiibacteriota</taxon>
    </lineage>
</organism>
<dbReference type="GO" id="GO:0009103">
    <property type="term" value="P:lipopolysaccharide biosynthetic process"/>
    <property type="evidence" value="ECO:0007669"/>
    <property type="project" value="TreeGrafter"/>
</dbReference>